<dbReference type="EMBL" id="CAADHB010000248">
    <property type="protein sequence ID" value="VFK81192.1"/>
    <property type="molecule type" value="Genomic_DNA"/>
</dbReference>
<protein>
    <submittedName>
        <fullName evidence="3">Uncharacterized protein</fullName>
    </submittedName>
</protein>
<dbReference type="EMBL" id="CAADFR010000152">
    <property type="protein sequence ID" value="VFK43625.1"/>
    <property type="molecule type" value="Genomic_DNA"/>
</dbReference>
<dbReference type="EMBL" id="CAADFU010000150">
    <property type="protein sequence ID" value="VFK48922.1"/>
    <property type="molecule type" value="Genomic_DNA"/>
</dbReference>
<dbReference type="AlphaFoldDB" id="A0A451BSC6"/>
<name>A0A451BSC6_9GAMM</name>
<evidence type="ECO:0000313" key="1">
    <source>
        <dbReference type="EMBL" id="VFK43625.1"/>
    </source>
</evidence>
<evidence type="ECO:0000313" key="2">
    <source>
        <dbReference type="EMBL" id="VFK48922.1"/>
    </source>
</evidence>
<organism evidence="3">
    <name type="scientific">Candidatus Kentrum sp. SD</name>
    <dbReference type="NCBI Taxonomy" id="2126332"/>
    <lineage>
        <taxon>Bacteria</taxon>
        <taxon>Pseudomonadati</taxon>
        <taxon>Pseudomonadota</taxon>
        <taxon>Gammaproteobacteria</taxon>
        <taxon>Candidatus Kentrum</taxon>
    </lineage>
</organism>
<evidence type="ECO:0000313" key="3">
    <source>
        <dbReference type="EMBL" id="VFK81192.1"/>
    </source>
</evidence>
<accession>A0A451BSC6</accession>
<reference evidence="3" key="1">
    <citation type="submission" date="2019-02" db="EMBL/GenBank/DDBJ databases">
        <authorList>
            <person name="Gruber-Vodicka R. H."/>
            <person name="Seah K. B. B."/>
        </authorList>
    </citation>
    <scope>NUCLEOTIDE SEQUENCE</scope>
    <source>
        <strain evidence="3">BECK_S127</strain>
        <strain evidence="2">BECK_S1320</strain>
        <strain evidence="1">BECK_S1321</strain>
    </source>
</reference>
<proteinExistence type="predicted"/>
<gene>
    <name evidence="3" type="ORF">BECKSD772D_GA0070982_12484</name>
    <name evidence="2" type="ORF">BECKSD772E_GA0070983_11505</name>
    <name evidence="1" type="ORF">BECKSD772F_GA0070984_11524</name>
</gene>
<sequence>MSLFGNLLRSVIVSILDIGLRRVDIYMDRKDWVKANRLCKTSLQKECDLLRDYRRSQGNSKETLKFEWLKAQKQHNRNIQEYWDSLLAPWLRTQAEKDYEYKHKCPLCERFFYSRHGGTVYCGYWCAYTINKRKRVDKYLKSLKKQCPVCMRIFTASRKGMNFCSNACRQKNYRCKK</sequence>